<dbReference type="PIRSF" id="PIRSF028744">
    <property type="entry name" value="Addict_mod_HI1419"/>
    <property type="match status" value="1"/>
</dbReference>
<organism evidence="1 2">
    <name type="scientific">Prosthecochloris ethylica</name>
    <dbReference type="NCBI Taxonomy" id="2743976"/>
    <lineage>
        <taxon>Bacteria</taxon>
        <taxon>Pseudomonadati</taxon>
        <taxon>Chlorobiota</taxon>
        <taxon>Chlorobiia</taxon>
        <taxon>Chlorobiales</taxon>
        <taxon>Chlorobiaceae</taxon>
        <taxon>Prosthecochloris</taxon>
    </lineage>
</organism>
<dbReference type="InterPro" id="IPR014056">
    <property type="entry name" value="TypeIITA-like_toxin_pred"/>
</dbReference>
<sequence length="101" mass="11472">MNTFIRSSDFDTWLSAMKDQKAKARILCRIQSAIHGNFGDCEPVGEGVSEMRIHVGQGYRLYYTRTGKTVYFLLAGGNKRTQGKDIVRAKELARKLKETEL</sequence>
<proteinExistence type="predicted"/>
<keyword evidence="2" id="KW-1185">Reference proteome</keyword>
<comment type="caution">
    <text evidence="1">The sequence shown here is derived from an EMBL/GenBank/DDBJ whole genome shotgun (WGS) entry which is preliminary data.</text>
</comment>
<dbReference type="EMBL" id="JADGII010000053">
    <property type="protein sequence ID" value="MBF0637731.1"/>
    <property type="molecule type" value="Genomic_DNA"/>
</dbReference>
<name>A0ABR9XUN3_9CHLB</name>
<evidence type="ECO:0000313" key="2">
    <source>
        <dbReference type="Proteomes" id="UP000619838"/>
    </source>
</evidence>
<reference evidence="1 2" key="1">
    <citation type="journal article" date="2020" name="Microorganisms">
        <title>Simultaneous Genome Sequencing of Prosthecochloris ethylica and Desulfuromonas acetoxidans within a Syntrophic Mixture Reveals Unique Pili and Protein Interactions.</title>
        <authorList>
            <person name="Kyndt J.A."/>
            <person name="Van Beeumen J.J."/>
            <person name="Meyer T.E."/>
        </authorList>
    </citation>
    <scope>NUCLEOTIDE SEQUENCE [LARGE SCALE GENOMIC DNA]</scope>
    <source>
        <strain evidence="1 2">N3</strain>
    </source>
</reference>
<protein>
    <submittedName>
        <fullName evidence="1">Type II toxin-antitoxin system RelE/ParE family toxin</fullName>
    </submittedName>
</protein>
<accession>A0ABR9XUN3</accession>
<evidence type="ECO:0000313" key="1">
    <source>
        <dbReference type="EMBL" id="MBF0637731.1"/>
    </source>
</evidence>
<dbReference type="RefSeq" id="WP_068868242.1">
    <property type="nucleotide sequence ID" value="NZ_JABVZQ010000049.1"/>
</dbReference>
<gene>
    <name evidence="1" type="ORF">INT08_11225</name>
</gene>
<dbReference type="PANTHER" id="PTHR41791:SF1">
    <property type="entry name" value="SSL7039 PROTEIN"/>
    <property type="match status" value="1"/>
</dbReference>
<dbReference type="NCBIfam" id="TIGR02683">
    <property type="entry name" value="upstrm_HI1419"/>
    <property type="match status" value="1"/>
</dbReference>
<dbReference type="PANTHER" id="PTHR41791">
    <property type="entry name" value="SSL7039 PROTEIN"/>
    <property type="match status" value="1"/>
</dbReference>
<dbReference type="Proteomes" id="UP000619838">
    <property type="component" value="Unassembled WGS sequence"/>
</dbReference>